<reference evidence="7" key="2">
    <citation type="submission" date="2017-10" db="EMBL/GenBank/DDBJ databases">
        <title>Ladona fulva Genome sequencing and assembly.</title>
        <authorList>
            <person name="Murali S."/>
            <person name="Richards S."/>
            <person name="Bandaranaike D."/>
            <person name="Bellair M."/>
            <person name="Blankenburg K."/>
            <person name="Chao H."/>
            <person name="Dinh H."/>
            <person name="Doddapaneni H."/>
            <person name="Dugan-Rocha S."/>
            <person name="Elkadiri S."/>
            <person name="Gnanaolivu R."/>
            <person name="Hernandez B."/>
            <person name="Skinner E."/>
            <person name="Javaid M."/>
            <person name="Lee S."/>
            <person name="Li M."/>
            <person name="Ming W."/>
            <person name="Munidasa M."/>
            <person name="Muniz J."/>
            <person name="Nguyen L."/>
            <person name="Hughes D."/>
            <person name="Osuji N."/>
            <person name="Pu L.-L."/>
            <person name="Puazo M."/>
            <person name="Qu C."/>
            <person name="Quiroz J."/>
            <person name="Raj R."/>
            <person name="Weissenberger G."/>
            <person name="Xin Y."/>
            <person name="Zou X."/>
            <person name="Han Y."/>
            <person name="Worley K."/>
            <person name="Muzny D."/>
            <person name="Gibbs R."/>
        </authorList>
    </citation>
    <scope>NUCLEOTIDE SEQUENCE</scope>
    <source>
        <strain evidence="7">Sampled in the wild</strain>
    </source>
</reference>
<evidence type="ECO:0000256" key="5">
    <source>
        <dbReference type="ARBA" id="ARBA00023002"/>
    </source>
</evidence>
<dbReference type="InterPro" id="IPR009100">
    <property type="entry name" value="AcylCoA_DH/oxidase_NM_dom_sf"/>
</dbReference>
<organism evidence="7 8">
    <name type="scientific">Ladona fulva</name>
    <name type="common">Scarce chaser dragonfly</name>
    <name type="synonym">Libellula fulva</name>
    <dbReference type="NCBI Taxonomy" id="123851"/>
    <lineage>
        <taxon>Eukaryota</taxon>
        <taxon>Metazoa</taxon>
        <taxon>Ecdysozoa</taxon>
        <taxon>Arthropoda</taxon>
        <taxon>Hexapoda</taxon>
        <taxon>Insecta</taxon>
        <taxon>Pterygota</taxon>
        <taxon>Palaeoptera</taxon>
        <taxon>Odonata</taxon>
        <taxon>Epiprocta</taxon>
        <taxon>Anisoptera</taxon>
        <taxon>Libelluloidea</taxon>
        <taxon>Libellulidae</taxon>
        <taxon>Ladona</taxon>
    </lineage>
</organism>
<evidence type="ECO:0000313" key="8">
    <source>
        <dbReference type="Proteomes" id="UP000792457"/>
    </source>
</evidence>
<dbReference type="PANTHER" id="PTHR43884:SF9">
    <property type="entry name" value="COMPLEX I ASSEMBLY FACTOR ACAD9, MITOCHONDRIAL"/>
    <property type="match status" value="1"/>
</dbReference>
<feature type="domain" description="Acyl-CoA dehydrogenase/oxidase N-terminal" evidence="6">
    <location>
        <begin position="94"/>
        <end position="168"/>
    </location>
</feature>
<dbReference type="GO" id="GO:0003995">
    <property type="term" value="F:acyl-CoA dehydrogenase activity"/>
    <property type="evidence" value="ECO:0007669"/>
    <property type="project" value="TreeGrafter"/>
</dbReference>
<dbReference type="InterPro" id="IPR037069">
    <property type="entry name" value="AcylCoA_DH/ox_N_sf"/>
</dbReference>
<gene>
    <name evidence="7" type="ORF">J437_LFUL010478</name>
</gene>
<dbReference type="SUPFAM" id="SSF56645">
    <property type="entry name" value="Acyl-CoA dehydrogenase NM domain-like"/>
    <property type="match status" value="1"/>
</dbReference>
<keyword evidence="3" id="KW-0285">Flavoprotein</keyword>
<evidence type="ECO:0000256" key="2">
    <source>
        <dbReference type="ARBA" id="ARBA00009347"/>
    </source>
</evidence>
<name>A0A8K0PAA1_LADFU</name>
<dbReference type="GO" id="GO:0050660">
    <property type="term" value="F:flavin adenine dinucleotide binding"/>
    <property type="evidence" value="ECO:0007669"/>
    <property type="project" value="InterPro"/>
</dbReference>
<keyword evidence="5" id="KW-0560">Oxidoreductase</keyword>
<dbReference type="PANTHER" id="PTHR43884">
    <property type="entry name" value="ACYL-COA DEHYDROGENASE"/>
    <property type="match status" value="1"/>
</dbReference>
<dbReference type="Gene3D" id="1.10.540.10">
    <property type="entry name" value="Acyl-CoA dehydrogenase/oxidase, N-terminal domain"/>
    <property type="match status" value="1"/>
</dbReference>
<evidence type="ECO:0000259" key="6">
    <source>
        <dbReference type="Pfam" id="PF02771"/>
    </source>
</evidence>
<protein>
    <recommendedName>
        <fullName evidence="6">Acyl-CoA dehydrogenase/oxidase N-terminal domain-containing protein</fullName>
    </recommendedName>
</protein>
<dbReference type="Pfam" id="PF02771">
    <property type="entry name" value="Acyl-CoA_dh_N"/>
    <property type="match status" value="1"/>
</dbReference>
<evidence type="ECO:0000256" key="3">
    <source>
        <dbReference type="ARBA" id="ARBA00022630"/>
    </source>
</evidence>
<dbReference type="InterPro" id="IPR013786">
    <property type="entry name" value="AcylCoA_DH/ox_N"/>
</dbReference>
<evidence type="ECO:0000313" key="7">
    <source>
        <dbReference type="EMBL" id="KAG8236344.1"/>
    </source>
</evidence>
<dbReference type="Proteomes" id="UP000792457">
    <property type="component" value="Unassembled WGS sequence"/>
</dbReference>
<sequence length="173" mass="19822">MSRVHFLRLWCRLEPYRHIERSNYQCCRLLCDRSVQELIDSDTRSELTAIKKKPKRNPFVKNLFLGKFDTEYLAFPEVLNKEQLQNLEELLSPIEKFFNEVDSQEIDRSATIPEKTLTTLKELGLFGQQIPTEYGGLGLSATEYARFAEITALDGSIAVTLAAHQAIGLKVKI</sequence>
<comment type="similarity">
    <text evidence="2">Belongs to the acyl-CoA dehydrogenase family.</text>
</comment>
<comment type="cofactor">
    <cofactor evidence="1">
        <name>FAD</name>
        <dbReference type="ChEBI" id="CHEBI:57692"/>
    </cofactor>
</comment>
<reference evidence="7" key="1">
    <citation type="submission" date="2013-04" db="EMBL/GenBank/DDBJ databases">
        <authorList>
            <person name="Qu J."/>
            <person name="Murali S.C."/>
            <person name="Bandaranaike D."/>
            <person name="Bellair M."/>
            <person name="Blankenburg K."/>
            <person name="Chao H."/>
            <person name="Dinh H."/>
            <person name="Doddapaneni H."/>
            <person name="Downs B."/>
            <person name="Dugan-Rocha S."/>
            <person name="Elkadiri S."/>
            <person name="Gnanaolivu R.D."/>
            <person name="Hernandez B."/>
            <person name="Javaid M."/>
            <person name="Jayaseelan J.C."/>
            <person name="Lee S."/>
            <person name="Li M."/>
            <person name="Ming W."/>
            <person name="Munidasa M."/>
            <person name="Muniz J."/>
            <person name="Nguyen L."/>
            <person name="Ongeri F."/>
            <person name="Osuji N."/>
            <person name="Pu L.-L."/>
            <person name="Puazo M."/>
            <person name="Qu C."/>
            <person name="Quiroz J."/>
            <person name="Raj R."/>
            <person name="Weissenberger G."/>
            <person name="Xin Y."/>
            <person name="Zou X."/>
            <person name="Han Y."/>
            <person name="Richards S."/>
            <person name="Worley K."/>
            <person name="Muzny D."/>
            <person name="Gibbs R."/>
        </authorList>
    </citation>
    <scope>NUCLEOTIDE SEQUENCE</scope>
    <source>
        <strain evidence="7">Sampled in the wild</strain>
    </source>
</reference>
<proteinExistence type="inferred from homology"/>
<evidence type="ECO:0000256" key="1">
    <source>
        <dbReference type="ARBA" id="ARBA00001974"/>
    </source>
</evidence>
<dbReference type="EMBL" id="KZ309015">
    <property type="protein sequence ID" value="KAG8236344.1"/>
    <property type="molecule type" value="Genomic_DNA"/>
</dbReference>
<comment type="caution">
    <text evidence="7">The sequence shown here is derived from an EMBL/GenBank/DDBJ whole genome shotgun (WGS) entry which is preliminary data.</text>
</comment>
<keyword evidence="8" id="KW-1185">Reference proteome</keyword>
<evidence type="ECO:0000256" key="4">
    <source>
        <dbReference type="ARBA" id="ARBA00022827"/>
    </source>
</evidence>
<accession>A0A8K0PAA1</accession>
<dbReference type="OrthoDB" id="354at2759"/>
<dbReference type="FunFam" id="1.10.540.10:FF:000001">
    <property type="entry name" value="Very long-chain-specific acyl-CoA dehydrogenase, mitochondrial"/>
    <property type="match status" value="1"/>
</dbReference>
<dbReference type="AlphaFoldDB" id="A0A8K0PAA1"/>
<keyword evidence="4" id="KW-0274">FAD</keyword>